<organism evidence="3 4">
    <name type="scientific">Evansella vedderi</name>
    <dbReference type="NCBI Taxonomy" id="38282"/>
    <lineage>
        <taxon>Bacteria</taxon>
        <taxon>Bacillati</taxon>
        <taxon>Bacillota</taxon>
        <taxon>Bacilli</taxon>
        <taxon>Bacillales</taxon>
        <taxon>Bacillaceae</taxon>
        <taxon>Evansella</taxon>
    </lineage>
</organism>
<evidence type="ECO:0000313" key="4">
    <source>
        <dbReference type="Proteomes" id="UP001230005"/>
    </source>
</evidence>
<feature type="chain" id="PRO_5046784661" description="DNA primase" evidence="2">
    <location>
        <begin position="24"/>
        <end position="76"/>
    </location>
</feature>
<feature type="signal peptide" evidence="2">
    <location>
        <begin position="1"/>
        <end position="23"/>
    </location>
</feature>
<reference evidence="3 4" key="1">
    <citation type="submission" date="2023-07" db="EMBL/GenBank/DDBJ databases">
        <title>Genomic Encyclopedia of Type Strains, Phase IV (KMG-IV): sequencing the most valuable type-strain genomes for metagenomic binning, comparative biology and taxonomic classification.</title>
        <authorList>
            <person name="Goeker M."/>
        </authorList>
    </citation>
    <scope>NUCLEOTIDE SEQUENCE [LARGE SCALE GENOMIC DNA]</scope>
    <source>
        <strain evidence="3 4">DSM 9768</strain>
    </source>
</reference>
<feature type="region of interest" description="Disordered" evidence="1">
    <location>
        <begin position="25"/>
        <end position="76"/>
    </location>
</feature>
<keyword evidence="4" id="KW-1185">Reference proteome</keyword>
<evidence type="ECO:0000256" key="1">
    <source>
        <dbReference type="SAM" id="MobiDB-lite"/>
    </source>
</evidence>
<dbReference type="PROSITE" id="PS51257">
    <property type="entry name" value="PROKAR_LIPOPROTEIN"/>
    <property type="match status" value="1"/>
</dbReference>
<accession>A0ABT9ZWF8</accession>
<dbReference type="RefSeq" id="WP_307325318.1">
    <property type="nucleotide sequence ID" value="NZ_JAUSUG010000007.1"/>
</dbReference>
<evidence type="ECO:0008006" key="5">
    <source>
        <dbReference type="Google" id="ProtNLM"/>
    </source>
</evidence>
<keyword evidence="2" id="KW-0732">Signal</keyword>
<proteinExistence type="predicted"/>
<comment type="caution">
    <text evidence="3">The sequence shown here is derived from an EMBL/GenBank/DDBJ whole genome shotgun (WGS) entry which is preliminary data.</text>
</comment>
<dbReference type="Proteomes" id="UP001230005">
    <property type="component" value="Unassembled WGS sequence"/>
</dbReference>
<dbReference type="EMBL" id="JAUSUG010000007">
    <property type="protein sequence ID" value="MDQ0254828.1"/>
    <property type="molecule type" value="Genomic_DNA"/>
</dbReference>
<name>A0ABT9ZWF8_9BACI</name>
<sequence>MKKKLFLSVLSSVFAVGMLTACGDVEEDPINEPGIEEDGDLDNDGFEDEDQDDAVEVEEDEDGFDFDEEDDEEEGF</sequence>
<gene>
    <name evidence="3" type="ORF">J2S74_002207</name>
</gene>
<evidence type="ECO:0000313" key="3">
    <source>
        <dbReference type="EMBL" id="MDQ0254828.1"/>
    </source>
</evidence>
<evidence type="ECO:0000256" key="2">
    <source>
        <dbReference type="SAM" id="SignalP"/>
    </source>
</evidence>
<protein>
    <recommendedName>
        <fullName evidence="5">DNA primase</fullName>
    </recommendedName>
</protein>